<reference evidence="1 2" key="1">
    <citation type="submission" date="2017-09" db="EMBL/GenBank/DDBJ databases">
        <authorList>
            <person name="Pradhan P."/>
            <person name="Aluri L.S."/>
            <person name="Anandarajan D."/>
            <person name="Beiriger J.C."/>
            <person name="Bethamcharla R."/>
            <person name="Betini N."/>
            <person name="Bhatt S.D."/>
            <person name="Chengalvala S."/>
            <person name="Cox N.E."/>
            <person name="Delvadia B.P."/>
            <person name="Desai A.S."/>
            <person name="Devaney A.M."/>
            <person name="Doyle B.K."/>
            <person name="Edgerton A.O."/>
            <person name="Erlich M.C."/>
            <person name="Fitzpatrick K.C."/>
            <person name="Gajjar E.A."/>
            <person name="Ganguly A."/>
            <person name="Gill R.S."/>
            <person name="Goldman M.G."/>
            <person name="Good P.M."/>
            <person name="Gupta N."/>
            <person name="Haddad L.M."/>
            <person name="Han E.J."/>
            <person name="Jain S."/>
            <person name="Jiang A."/>
            <person name="Jurgielewicz A.D."/>
            <person name="Kainth D.K."/>
            <person name="Karam J.M."/>
            <person name="Kodavatiganti M."/>
            <person name="Kriete S.J."/>
            <person name="MacDonald C.E."/>
            <person name="Maret J.P."/>
            <person name="Mathew A.E."/>
            <person name="Nako S."/>
            <person name="Natrajan M."/>
            <person name="Nishu N.M."/>
            <person name="Parikh A."/>
            <person name="Patel N."/>
            <person name="Patel P.D."/>
            <person name="Patel S."/>
            <person name="Patra K."/>
            <person name="Pumpuckdee D."/>
            <person name="Rai K."/>
            <person name="Ramanathan A."/>
            <person name="Sarkar A."/>
            <person name="Schaffer B.L."/>
            <person name="Shah P."/>
            <person name="Tata R.K."/>
            <person name="Tawfik A.H."/>
            <person name="Thuremella B.T."/>
            <person name="Toma J."/>
            <person name="Tran T.L."/>
            <person name="Veera S."/>
            <person name="Vemulapalli V.K."/>
            <person name="Vidas T.V."/>
            <person name="Vieira K.S."/>
            <person name="Vijayakumar G."/>
            <person name="Walor T.A."/>
            <person name="White C.R."/>
            <person name="Wong B.M."/>
            <person name="Zhao Sl."/>
            <person name="McDonald M.T."/>
            <person name="Dalia R."/>
            <person name="Little J.L."/>
            <person name="Gurney S.M.R."/>
            <person name="Bollivar D.W."/>
            <person name="Garlena R.A."/>
            <person name="Russell D.A."/>
            <person name="Pope W.H."/>
            <person name="Jacobs-Sera D."/>
            <person name="Hendrix R.W."/>
            <person name="Hatfull G.F."/>
        </authorList>
    </citation>
    <scope>NUCLEOTIDE SEQUENCE [LARGE SCALE GENOMIC DNA]</scope>
</reference>
<accession>A0A2D2W3T4</accession>
<dbReference type="EMBL" id="MF919534">
    <property type="protein sequence ID" value="ATS92850.1"/>
    <property type="molecule type" value="Genomic_DNA"/>
</dbReference>
<proteinExistence type="predicted"/>
<gene>
    <name evidence="1" type="ORF">SEA_SUPERPHIKIMAN_7</name>
</gene>
<organism evidence="1 2">
    <name type="scientific">Mycobacterium phage Superphikiman</name>
    <dbReference type="NCBI Taxonomy" id="2041551"/>
    <lineage>
        <taxon>Viruses</taxon>
        <taxon>Duplodnaviria</taxon>
        <taxon>Heunggongvirae</taxon>
        <taxon>Uroviricota</taxon>
        <taxon>Caudoviricetes</taxon>
        <taxon>Omegavirus</taxon>
        <taxon>Omegavirus courthouse</taxon>
    </lineage>
</organism>
<name>A0A2D2W3T4_9CAUD</name>
<evidence type="ECO:0000313" key="1">
    <source>
        <dbReference type="EMBL" id="ATS92850.1"/>
    </source>
</evidence>
<dbReference type="Proteomes" id="UP000240916">
    <property type="component" value="Segment"/>
</dbReference>
<evidence type="ECO:0000313" key="2">
    <source>
        <dbReference type="Proteomes" id="UP000240916"/>
    </source>
</evidence>
<protein>
    <submittedName>
        <fullName evidence="1">Uncharacterized protein</fullName>
    </submittedName>
</protein>
<sequence length="47" mass="5319">MTENFLDGLIEALKTDTDLRAWVGTILCARAAELPDDRLDLKEWLGE</sequence>